<accession>A0AAP3E3T0</accession>
<dbReference type="Pfam" id="PF18545">
    <property type="entry name" value="HalOD1"/>
    <property type="match status" value="1"/>
</dbReference>
<dbReference type="Proteomes" id="UP001320972">
    <property type="component" value="Unassembled WGS sequence"/>
</dbReference>
<proteinExistence type="predicted"/>
<gene>
    <name evidence="3" type="ORF">OB955_08750</name>
    <name evidence="2" type="ORF">OB960_20325</name>
</gene>
<evidence type="ECO:0000313" key="2">
    <source>
        <dbReference type="EMBL" id="MCU4743735.1"/>
    </source>
</evidence>
<keyword evidence="4" id="KW-1185">Reference proteome</keyword>
<organism evidence="2 5">
    <name type="scientific">Natronoglomus mannanivorans</name>
    <dbReference type="NCBI Taxonomy" id="2979990"/>
    <lineage>
        <taxon>Archaea</taxon>
        <taxon>Methanobacteriati</taxon>
        <taxon>Methanobacteriota</taxon>
        <taxon>Stenosarchaea group</taxon>
        <taxon>Halobacteria</taxon>
        <taxon>Halobacteriales</taxon>
        <taxon>Natrialbaceae</taxon>
        <taxon>Natronoglomus</taxon>
    </lineage>
</organism>
<evidence type="ECO:0000313" key="4">
    <source>
        <dbReference type="Proteomes" id="UP001320972"/>
    </source>
</evidence>
<evidence type="ECO:0000313" key="3">
    <source>
        <dbReference type="EMBL" id="MCU4972828.1"/>
    </source>
</evidence>
<evidence type="ECO:0000259" key="1">
    <source>
        <dbReference type="Pfam" id="PF18545"/>
    </source>
</evidence>
<dbReference type="InterPro" id="IPR040624">
    <property type="entry name" value="HalOD1"/>
</dbReference>
<dbReference type="Proteomes" id="UP001321018">
    <property type="component" value="Unassembled WGS sequence"/>
</dbReference>
<reference evidence="2 4" key="1">
    <citation type="submission" date="2022-09" db="EMBL/GenBank/DDBJ databases">
        <title>Enrichment on poylsaccharides allowed isolation of novel metabolic and taxonomic groups of Haloarchaea.</title>
        <authorList>
            <person name="Sorokin D.Y."/>
            <person name="Elcheninov A.G."/>
            <person name="Khizhniak T.V."/>
            <person name="Kolganova T.V."/>
            <person name="Kublanov I.V."/>
        </authorList>
    </citation>
    <scope>NUCLEOTIDE SEQUENCE</scope>
    <source>
        <strain evidence="3 4">AArc-m2/3/4</strain>
        <strain evidence="2">AArc-xg1-1</strain>
    </source>
</reference>
<protein>
    <recommendedName>
        <fullName evidence="1">Halobacterial output domain-containing protein</fullName>
    </recommendedName>
</protein>
<evidence type="ECO:0000313" key="5">
    <source>
        <dbReference type="Proteomes" id="UP001321018"/>
    </source>
</evidence>
<dbReference type="EMBL" id="JAOPKA010000018">
    <property type="protein sequence ID" value="MCU4743735.1"/>
    <property type="molecule type" value="Genomic_DNA"/>
</dbReference>
<dbReference type="AlphaFoldDB" id="A0AAP3E3T0"/>
<dbReference type="RefSeq" id="WP_338005550.1">
    <property type="nucleotide sequence ID" value="NZ_JAOPKA010000018.1"/>
</dbReference>
<dbReference type="EMBL" id="JAOPKB010000003">
    <property type="protein sequence ID" value="MCU4972828.1"/>
    <property type="molecule type" value="Genomic_DNA"/>
</dbReference>
<feature type="domain" description="Halobacterial output" evidence="1">
    <location>
        <begin position="25"/>
        <end position="94"/>
    </location>
</feature>
<name>A0AAP3E3T0_9EURY</name>
<sequence>MASKSEVRVVDDGIIEIEVAFDDPETVTNALLQGLATLEGVPISDLTPLYDHVEPTALNTLLEHAQRDDRYVGIEFTVDEYTVVVTSDGPIRIHHGEPVTDGILPGSR</sequence>
<comment type="caution">
    <text evidence="2">The sequence shown here is derived from an EMBL/GenBank/DDBJ whole genome shotgun (WGS) entry which is preliminary data.</text>
</comment>